<dbReference type="OrthoDB" id="1641903at2759"/>
<dbReference type="PANTHER" id="PTHR11119">
    <property type="entry name" value="XANTHINE-URACIL / VITAMIN C PERMEASE FAMILY MEMBER"/>
    <property type="match status" value="1"/>
</dbReference>
<evidence type="ECO:0000256" key="4">
    <source>
        <dbReference type="ARBA" id="ARBA00022989"/>
    </source>
</evidence>
<evidence type="ECO:0000256" key="5">
    <source>
        <dbReference type="ARBA" id="ARBA00023136"/>
    </source>
</evidence>
<accession>A0A8T2V923</accession>
<evidence type="ECO:0000256" key="2">
    <source>
        <dbReference type="ARBA" id="ARBA00008821"/>
    </source>
</evidence>
<feature type="transmembrane region" description="Helical" evidence="7">
    <location>
        <begin position="594"/>
        <end position="612"/>
    </location>
</feature>
<evidence type="ECO:0000256" key="7">
    <source>
        <dbReference type="SAM" id="Phobius"/>
    </source>
</evidence>
<feature type="transmembrane region" description="Helical" evidence="7">
    <location>
        <begin position="371"/>
        <end position="390"/>
    </location>
</feature>
<reference evidence="8" key="1">
    <citation type="submission" date="2021-08" db="EMBL/GenBank/DDBJ databases">
        <title>WGS assembly of Ceratopteris richardii.</title>
        <authorList>
            <person name="Marchant D.B."/>
            <person name="Chen G."/>
            <person name="Jenkins J."/>
            <person name="Shu S."/>
            <person name="Leebens-Mack J."/>
            <person name="Grimwood J."/>
            <person name="Schmutz J."/>
            <person name="Soltis P."/>
            <person name="Soltis D."/>
            <person name="Chen Z.-H."/>
        </authorList>
    </citation>
    <scope>NUCLEOTIDE SEQUENCE</scope>
    <source>
        <strain evidence="8">Whitten #5841</strain>
        <tissue evidence="8">Leaf</tissue>
    </source>
</reference>
<feature type="compositionally biased region" description="Pro residues" evidence="6">
    <location>
        <begin position="28"/>
        <end position="39"/>
    </location>
</feature>
<feature type="transmembrane region" description="Helical" evidence="7">
    <location>
        <begin position="339"/>
        <end position="359"/>
    </location>
</feature>
<feature type="transmembrane region" description="Helical" evidence="7">
    <location>
        <begin position="648"/>
        <end position="668"/>
    </location>
</feature>
<evidence type="ECO:0000313" key="9">
    <source>
        <dbReference type="Proteomes" id="UP000825935"/>
    </source>
</evidence>
<dbReference type="GO" id="GO:0022857">
    <property type="term" value="F:transmembrane transporter activity"/>
    <property type="evidence" value="ECO:0007669"/>
    <property type="project" value="InterPro"/>
</dbReference>
<keyword evidence="9" id="KW-1185">Reference proteome</keyword>
<comment type="subcellular location">
    <subcellularLocation>
        <location evidence="1">Membrane</location>
        <topology evidence="1">Multi-pass membrane protein</topology>
    </subcellularLocation>
</comment>
<keyword evidence="3 7" id="KW-0812">Transmembrane</keyword>
<keyword evidence="5 7" id="KW-0472">Membrane</keyword>
<gene>
    <name evidence="8" type="ORF">KP509_03G091600</name>
</gene>
<dbReference type="GO" id="GO:0016020">
    <property type="term" value="C:membrane"/>
    <property type="evidence" value="ECO:0007669"/>
    <property type="project" value="UniProtKB-SubCell"/>
</dbReference>
<feature type="region of interest" description="Disordered" evidence="6">
    <location>
        <begin position="123"/>
        <end position="144"/>
    </location>
</feature>
<feature type="transmembrane region" description="Helical" evidence="7">
    <location>
        <begin position="227"/>
        <end position="247"/>
    </location>
</feature>
<feature type="transmembrane region" description="Helical" evidence="7">
    <location>
        <begin position="563"/>
        <end position="582"/>
    </location>
</feature>
<feature type="transmembrane region" description="Helical" evidence="7">
    <location>
        <begin position="289"/>
        <end position="308"/>
    </location>
</feature>
<comment type="caution">
    <text evidence="8">The sequence shown here is derived from an EMBL/GenBank/DDBJ whole genome shotgun (WGS) entry which is preliminary data.</text>
</comment>
<proteinExistence type="inferred from homology"/>
<dbReference type="AlphaFoldDB" id="A0A8T2V923"/>
<evidence type="ECO:0000313" key="8">
    <source>
        <dbReference type="EMBL" id="KAH7442496.1"/>
    </source>
</evidence>
<protein>
    <submittedName>
        <fullName evidence="8">Uncharacterized protein</fullName>
    </submittedName>
</protein>
<feature type="transmembrane region" description="Helical" evidence="7">
    <location>
        <begin position="315"/>
        <end position="333"/>
    </location>
</feature>
<evidence type="ECO:0000256" key="3">
    <source>
        <dbReference type="ARBA" id="ARBA00022692"/>
    </source>
</evidence>
<comment type="similarity">
    <text evidence="2">Belongs to the nucleobase:cation symporter-2 (NCS2) (TC 2.A.40) family.</text>
</comment>
<feature type="transmembrane region" description="Helical" evidence="7">
    <location>
        <begin position="190"/>
        <end position="215"/>
    </location>
</feature>
<dbReference type="OMA" id="HRFKHIM"/>
<feature type="transmembrane region" description="Helical" evidence="7">
    <location>
        <begin position="536"/>
        <end position="557"/>
    </location>
</feature>
<dbReference type="EMBL" id="CM035408">
    <property type="protein sequence ID" value="KAH7442496.1"/>
    <property type="molecule type" value="Genomic_DNA"/>
</dbReference>
<evidence type="ECO:0000256" key="6">
    <source>
        <dbReference type="SAM" id="MobiDB-lite"/>
    </source>
</evidence>
<keyword evidence="4 7" id="KW-1133">Transmembrane helix</keyword>
<name>A0A8T2V923_CERRI</name>
<organism evidence="8 9">
    <name type="scientific">Ceratopteris richardii</name>
    <name type="common">Triangle waterfern</name>
    <dbReference type="NCBI Taxonomy" id="49495"/>
    <lineage>
        <taxon>Eukaryota</taxon>
        <taxon>Viridiplantae</taxon>
        <taxon>Streptophyta</taxon>
        <taxon>Embryophyta</taxon>
        <taxon>Tracheophyta</taxon>
        <taxon>Polypodiopsida</taxon>
        <taxon>Polypodiidae</taxon>
        <taxon>Polypodiales</taxon>
        <taxon>Pteridineae</taxon>
        <taxon>Pteridaceae</taxon>
        <taxon>Parkerioideae</taxon>
        <taxon>Ceratopteris</taxon>
    </lineage>
</organism>
<evidence type="ECO:0000256" key="1">
    <source>
        <dbReference type="ARBA" id="ARBA00004141"/>
    </source>
</evidence>
<sequence length="718" mass="77321">MASNAGVKPSKEGPDADPEGGPAGRRPGPWPPRIEPMPPNHNHDTKILRSWARRTGYKSTASGETATGSNSDAEIRISGESKQKPLSRAQLKDAGKASIEVNMFKDKSKTKSANVVNLDGTPVTISAPPLPERRASDSQRNGGAHHIRVESYGGNKEPEADILSQSQDGDDAFLARQSHMKYELRENPGFVLLILYGLQHYLSIAGSIILIPLVIVPAMGGSDEDTAHVISTVLLITGLSTLMHTFLGSRLPLIQGPSFVYLAPVLVIINANEFQSVTSDRFKHTMRELQGAVIVSSAFQVVLGYSGLMSLILRFINPVVVTPTVAAVGLAFFTYGFPVVGACVEIGIPQILVVVFLALHLRKISFFGQRIFQIYAVPLGTAIVWAYAFLLTEAGVYNHKGCNVHVPTSNIISDECRKHIFTMMHCRTDVSLAMKTAAWFRVPYPFQWGIPNFHWKTACLMTLASLVAAIDSVGTYHASSLLVAARTPTPGIVSRAIGLEGLTSALAGIWGTGTGATTLTENVHTLAVTKMGSRRAVEFGACVLILMAFVGKIGAFIASMPQVIAAGLLCITWTMLTALGLSNLRYSKTGSSRNVIIVGVSLFLSLSIPVYFQQYASNSKPPSVPSYFQPYTIVVHGPIKTGVAGVDFFLNAALSSNMVIAFLVAFVLDNTVPGSKQERGTYAWSKRTAAMQEPAVVKDYSLPPALAKLLVWARWVGL</sequence>
<dbReference type="Pfam" id="PF00860">
    <property type="entry name" value="Xan_ur_permease"/>
    <property type="match status" value="1"/>
</dbReference>
<feature type="compositionally biased region" description="Polar residues" evidence="6">
    <location>
        <begin position="57"/>
        <end position="72"/>
    </location>
</feature>
<dbReference type="Proteomes" id="UP000825935">
    <property type="component" value="Chromosome 3"/>
</dbReference>
<feature type="region of interest" description="Disordered" evidence="6">
    <location>
        <begin position="1"/>
        <end position="94"/>
    </location>
</feature>
<dbReference type="InterPro" id="IPR006043">
    <property type="entry name" value="NCS2"/>
</dbReference>
<feature type="compositionally biased region" description="Basic and acidic residues" evidence="6">
    <location>
        <begin position="73"/>
        <end position="83"/>
    </location>
</feature>